<accession>A0A7J7NIE3</accession>
<dbReference type="AlphaFoldDB" id="A0A7J7NIE3"/>
<dbReference type="EMBL" id="JACGCM010000773">
    <property type="protein sequence ID" value="KAF6166853.1"/>
    <property type="molecule type" value="Genomic_DNA"/>
</dbReference>
<organism evidence="2 3">
    <name type="scientific">Kingdonia uniflora</name>
    <dbReference type="NCBI Taxonomy" id="39325"/>
    <lineage>
        <taxon>Eukaryota</taxon>
        <taxon>Viridiplantae</taxon>
        <taxon>Streptophyta</taxon>
        <taxon>Embryophyta</taxon>
        <taxon>Tracheophyta</taxon>
        <taxon>Spermatophyta</taxon>
        <taxon>Magnoliopsida</taxon>
        <taxon>Ranunculales</taxon>
        <taxon>Circaeasteraceae</taxon>
        <taxon>Kingdonia</taxon>
    </lineage>
</organism>
<evidence type="ECO:0000313" key="3">
    <source>
        <dbReference type="Proteomes" id="UP000541444"/>
    </source>
</evidence>
<evidence type="ECO:0000256" key="1">
    <source>
        <dbReference type="SAM" id="MobiDB-lite"/>
    </source>
</evidence>
<comment type="caution">
    <text evidence="2">The sequence shown here is derived from an EMBL/GenBank/DDBJ whole genome shotgun (WGS) entry which is preliminary data.</text>
</comment>
<reference evidence="2 3" key="1">
    <citation type="journal article" date="2020" name="IScience">
        <title>Genome Sequencing of the Endangered Kingdonia uniflora (Circaeasteraceae, Ranunculales) Reveals Potential Mechanisms of Evolutionary Specialization.</title>
        <authorList>
            <person name="Sun Y."/>
            <person name="Deng T."/>
            <person name="Zhang A."/>
            <person name="Moore M.J."/>
            <person name="Landis J.B."/>
            <person name="Lin N."/>
            <person name="Zhang H."/>
            <person name="Zhang X."/>
            <person name="Huang J."/>
            <person name="Zhang X."/>
            <person name="Sun H."/>
            <person name="Wang H."/>
        </authorList>
    </citation>
    <scope>NUCLEOTIDE SEQUENCE [LARGE SCALE GENOMIC DNA]</scope>
    <source>
        <strain evidence="2">TB1705</strain>
        <tissue evidence="2">Leaf</tissue>
    </source>
</reference>
<feature type="region of interest" description="Disordered" evidence="1">
    <location>
        <begin position="128"/>
        <end position="237"/>
    </location>
</feature>
<dbReference type="Proteomes" id="UP000541444">
    <property type="component" value="Unassembled WGS sequence"/>
</dbReference>
<sequence>METFHMLENSNVIKDGFRTSVGGVGEDALEIEARVVTEESKKFNGNGLEMKHYEETMKREVHRAIDLVDEKDVDVLKSFGSKSHEEVAILMREVYMISDSNCQETQPKKPNPNPKPLTIIQRTIGEGMITSPTTEGGSPVTRGTKGTGMSLYSQDKEGRGLDTTQGVQGTGQGASSMSQGIPSKGRGTGQSAAGTRKVATGIGQGMPSSASGVQPQPLVPTKDTGHKGTNKKGGVDP</sequence>
<protein>
    <submittedName>
        <fullName evidence="2">Uncharacterized protein</fullName>
    </submittedName>
</protein>
<gene>
    <name evidence="2" type="ORF">GIB67_026632</name>
</gene>
<name>A0A7J7NIE3_9MAGN</name>
<proteinExistence type="predicted"/>
<keyword evidence="3" id="KW-1185">Reference proteome</keyword>
<evidence type="ECO:0000313" key="2">
    <source>
        <dbReference type="EMBL" id="KAF6166853.1"/>
    </source>
</evidence>